<feature type="compositionally biased region" description="Polar residues" evidence="5">
    <location>
        <begin position="105"/>
        <end position="114"/>
    </location>
</feature>
<dbReference type="AlphaFoldDB" id="A0A4C1T5R7"/>
<evidence type="ECO:0000313" key="7">
    <source>
        <dbReference type="Proteomes" id="UP000299102"/>
    </source>
</evidence>
<dbReference type="PANTHER" id="PTHR13105">
    <property type="entry name" value="MYELOID LEUKEMIA FACTOR"/>
    <property type="match status" value="1"/>
</dbReference>
<dbReference type="OrthoDB" id="8707547at2759"/>
<gene>
    <name evidence="6" type="primary">Mlf</name>
    <name evidence="6" type="ORF">EVAR_78302_1</name>
</gene>
<dbReference type="Pfam" id="PF10248">
    <property type="entry name" value="Mlf1IP"/>
    <property type="match status" value="2"/>
</dbReference>
<evidence type="ECO:0000256" key="1">
    <source>
        <dbReference type="ARBA" id="ARBA00004496"/>
    </source>
</evidence>
<protein>
    <submittedName>
        <fullName evidence="6">Myeloid leukemia factor</fullName>
    </submittedName>
</protein>
<dbReference type="EMBL" id="BGZK01000033">
    <property type="protein sequence ID" value="GBP08920.1"/>
    <property type="molecule type" value="Genomic_DNA"/>
</dbReference>
<evidence type="ECO:0000256" key="3">
    <source>
        <dbReference type="ARBA" id="ARBA00022490"/>
    </source>
</evidence>
<evidence type="ECO:0000256" key="2">
    <source>
        <dbReference type="ARBA" id="ARBA00008332"/>
    </source>
</evidence>
<accession>A0A4C1T5R7</accession>
<evidence type="ECO:0000313" key="6">
    <source>
        <dbReference type="EMBL" id="GBP08920.1"/>
    </source>
</evidence>
<evidence type="ECO:0000256" key="4">
    <source>
        <dbReference type="ARBA" id="ARBA00022553"/>
    </source>
</evidence>
<proteinExistence type="inferred from homology"/>
<keyword evidence="7" id="KW-1185">Reference proteome</keyword>
<name>A0A4C1T5R7_EUMVA</name>
<comment type="similarity">
    <text evidence="2">Belongs to the MLF family.</text>
</comment>
<keyword evidence="3" id="KW-0963">Cytoplasm</keyword>
<feature type="region of interest" description="Disordered" evidence="5">
    <location>
        <begin position="99"/>
        <end position="155"/>
    </location>
</feature>
<feature type="region of interest" description="Disordered" evidence="5">
    <location>
        <begin position="334"/>
        <end position="358"/>
    </location>
</feature>
<dbReference type="GO" id="GO:0005737">
    <property type="term" value="C:cytoplasm"/>
    <property type="evidence" value="ECO:0007669"/>
    <property type="project" value="UniProtKB-SubCell"/>
</dbReference>
<evidence type="ECO:0000256" key="5">
    <source>
        <dbReference type="SAM" id="MobiDB-lite"/>
    </source>
</evidence>
<comment type="subcellular location">
    <subcellularLocation>
        <location evidence="1">Cytoplasm</location>
    </subcellularLocation>
</comment>
<sequence>MSLFGSLMADVEDDPIFGSHMRHVRHMNSMMNSLLSDPFGMFGGGGPLAIDAARGGSSLVPFMPQMPSLNRLFSADLGSGSMGTGSSFSSSTIMMSSGPLGKPQVISTSSSTRIGPNGVAETRKTLQDSRTGTKKMSIESAIEQPEPTEKQSKNATAQEIAKYTALAKADRKINPYEWWALSTNKNGFPILSHHIGDRAHVIEREQNVYSGDTEEHQEFINLDEEEAEDFNREFQQKAGSYVSTSRGRIRDVQRRSPPPQRLAIMPAPSSAATSNACGLAASGARTFGHRRVGPCAPLLAHSLSIVPTCARCTAVLIRRDRGTSIARTARLRPTTDATNVTRRERTDCSRRPPAIDYR</sequence>
<feature type="region of interest" description="Disordered" evidence="5">
    <location>
        <begin position="241"/>
        <end position="268"/>
    </location>
</feature>
<dbReference type="InterPro" id="IPR019376">
    <property type="entry name" value="Myeloid_leukemia_factor"/>
</dbReference>
<feature type="compositionally biased region" description="Basic and acidic residues" evidence="5">
    <location>
        <begin position="341"/>
        <end position="350"/>
    </location>
</feature>
<comment type="caution">
    <text evidence="6">The sequence shown here is derived from an EMBL/GenBank/DDBJ whole genome shotgun (WGS) entry which is preliminary data.</text>
</comment>
<reference evidence="6 7" key="1">
    <citation type="journal article" date="2019" name="Commun. Biol.">
        <title>The bagworm genome reveals a unique fibroin gene that provides high tensile strength.</title>
        <authorList>
            <person name="Kono N."/>
            <person name="Nakamura H."/>
            <person name="Ohtoshi R."/>
            <person name="Tomita M."/>
            <person name="Numata K."/>
            <person name="Arakawa K."/>
        </authorList>
    </citation>
    <scope>NUCLEOTIDE SEQUENCE [LARGE SCALE GENOMIC DNA]</scope>
</reference>
<dbReference type="Proteomes" id="UP000299102">
    <property type="component" value="Unassembled WGS sequence"/>
</dbReference>
<organism evidence="6 7">
    <name type="scientific">Eumeta variegata</name>
    <name type="common">Bagworm moth</name>
    <name type="synonym">Eumeta japonica</name>
    <dbReference type="NCBI Taxonomy" id="151549"/>
    <lineage>
        <taxon>Eukaryota</taxon>
        <taxon>Metazoa</taxon>
        <taxon>Ecdysozoa</taxon>
        <taxon>Arthropoda</taxon>
        <taxon>Hexapoda</taxon>
        <taxon>Insecta</taxon>
        <taxon>Pterygota</taxon>
        <taxon>Neoptera</taxon>
        <taxon>Endopterygota</taxon>
        <taxon>Lepidoptera</taxon>
        <taxon>Glossata</taxon>
        <taxon>Ditrysia</taxon>
        <taxon>Tineoidea</taxon>
        <taxon>Psychidae</taxon>
        <taxon>Oiketicinae</taxon>
        <taxon>Eumeta</taxon>
    </lineage>
</organism>
<keyword evidence="4" id="KW-0597">Phosphoprotein</keyword>
<dbReference type="STRING" id="151549.A0A4C1T5R7"/>